<dbReference type="InterPro" id="IPR001610">
    <property type="entry name" value="PAC"/>
</dbReference>
<reference evidence="9 10" key="1">
    <citation type="journal article" date="2016" name="Int. J. Syst. Evol. Microbiol.">
        <title>Pontibacter aydingkolensis sp. nov., isolated from soil of a salt lake.</title>
        <authorList>
            <person name="Osman G."/>
            <person name="Zhang T."/>
            <person name="Lou K."/>
            <person name="Gao Y."/>
            <person name="Chang W."/>
            <person name="Lin Q."/>
            <person name="Yang H.M."/>
            <person name="Huo X.D."/>
            <person name="Wang N."/>
        </authorList>
    </citation>
    <scope>NUCLEOTIDE SEQUENCE [LARGE SCALE GENOMIC DNA]</scope>
    <source>
        <strain evidence="9 10">KACC 19255</strain>
    </source>
</reference>
<dbReference type="SMART" id="SM00387">
    <property type="entry name" value="HATPase_c"/>
    <property type="match status" value="1"/>
</dbReference>
<dbReference type="Proteomes" id="UP000813018">
    <property type="component" value="Unassembled WGS sequence"/>
</dbReference>
<feature type="domain" description="PAS" evidence="7">
    <location>
        <begin position="371"/>
        <end position="442"/>
    </location>
</feature>
<comment type="caution">
    <text evidence="9">The sequence shown here is derived from an EMBL/GenBank/DDBJ whole genome shotgun (WGS) entry which is preliminary data.</text>
</comment>
<evidence type="ECO:0000256" key="2">
    <source>
        <dbReference type="ARBA" id="ARBA00012438"/>
    </source>
</evidence>
<dbReference type="NCBIfam" id="TIGR00229">
    <property type="entry name" value="sensory_box"/>
    <property type="match status" value="4"/>
</dbReference>
<dbReference type="InterPro" id="IPR004358">
    <property type="entry name" value="Sig_transdc_His_kin-like_C"/>
</dbReference>
<dbReference type="SUPFAM" id="SSF47384">
    <property type="entry name" value="Homodimeric domain of signal transducing histidine kinase"/>
    <property type="match status" value="1"/>
</dbReference>
<sequence length="730" mass="82542">MDKTLQSPKFYLFLLENSNDLISIIDEQGNYQFVGGSVKAILGYSPEEMVGNCAFGYIHEEDRDATAGALNNALGEKLASLPYFRFRHKTGEWRWMDCTVSNMVDNPFIRGYVTNTRDITEKVEEERRKLRAQAHYESMFYNHPDAVFELHSDGCFTKVNSSVSQVLGYEDSQILGVHFSRFVHEQYLPLAMEAFVSTMQGNSRYLELQAVRQGEEKVYLGITIMPVIVEGEIVSIQGIAKDITLQRKLEEVEREQAEQLRNIMESVPESFFSLDQSWHFTYANAHYASYIGKSRQEIVGKCIKEVFPAAADLSTFYSECVKVLQTGLPSSFEELIYYGDGRRLSFQVFPSRNGVSVNLVDVTEKAAEKNRLEKLALVASKTTTGVVMLDRFGRIEWVNSAFEETTGYGLQEAYWQYPGDLLGGEEAEGLVQSKIRKKMAKGKPFKGEVVNYSKNGQQKRFKLEIIPVLGEDGQPVKYISIRYDVTEIRQKEDQLLKITRDLSEQIRNLQQFSYMVSHNLRAPAANIQGLVALIGALSKDTPFFDEAVSKLALAAGNLDVVIRDMNHILSIRERSSLLKTEAVNVLEVCEEALSCVLPRLKGGGHTISLNINKNFTLSSNRVYLLESLKQLFSNAVKFRQADKELMLEVNLIQMKGKTELTIRDNGIGMDISLGNKDIFQLYKRFHQGYEGRGVGLFLVRTYLEELGATIRVESAPAQGTTFTLKFKCHA</sequence>
<dbReference type="Pfam" id="PF08447">
    <property type="entry name" value="PAS_3"/>
    <property type="match status" value="1"/>
</dbReference>
<dbReference type="InterPro" id="IPR035965">
    <property type="entry name" value="PAS-like_dom_sf"/>
</dbReference>
<dbReference type="PROSITE" id="PS50113">
    <property type="entry name" value="PAC"/>
    <property type="match status" value="1"/>
</dbReference>
<dbReference type="InterPro" id="IPR013655">
    <property type="entry name" value="PAS_fold_3"/>
</dbReference>
<dbReference type="SUPFAM" id="SSF55785">
    <property type="entry name" value="PYP-like sensor domain (PAS domain)"/>
    <property type="match status" value="4"/>
</dbReference>
<dbReference type="Pfam" id="PF02518">
    <property type="entry name" value="HATPase_c"/>
    <property type="match status" value="1"/>
</dbReference>
<gene>
    <name evidence="9" type="ORF">K0O23_17655</name>
</gene>
<comment type="catalytic activity">
    <reaction evidence="1">
        <text>ATP + protein L-histidine = ADP + protein N-phospho-L-histidine.</text>
        <dbReference type="EC" id="2.7.13.3"/>
    </reaction>
</comment>
<feature type="domain" description="Histidine kinase" evidence="6">
    <location>
        <begin position="515"/>
        <end position="730"/>
    </location>
</feature>
<dbReference type="SUPFAM" id="SSF55874">
    <property type="entry name" value="ATPase domain of HSP90 chaperone/DNA topoisomerase II/histidine kinase"/>
    <property type="match status" value="1"/>
</dbReference>
<feature type="domain" description="PAC" evidence="8">
    <location>
        <begin position="443"/>
        <end position="497"/>
    </location>
</feature>
<dbReference type="InterPro" id="IPR003594">
    <property type="entry name" value="HATPase_dom"/>
</dbReference>
<keyword evidence="5 9" id="KW-0418">Kinase</keyword>
<evidence type="ECO:0000256" key="5">
    <source>
        <dbReference type="ARBA" id="ARBA00022777"/>
    </source>
</evidence>
<name>A0ABS7CYG8_9BACT</name>
<accession>A0ABS7CYG8</accession>
<evidence type="ECO:0000256" key="3">
    <source>
        <dbReference type="ARBA" id="ARBA00022553"/>
    </source>
</evidence>
<dbReference type="InterPro" id="IPR013656">
    <property type="entry name" value="PAS_4"/>
</dbReference>
<evidence type="ECO:0000259" key="6">
    <source>
        <dbReference type="PROSITE" id="PS50109"/>
    </source>
</evidence>
<dbReference type="PROSITE" id="PS50109">
    <property type="entry name" value="HIS_KIN"/>
    <property type="match status" value="1"/>
</dbReference>
<protein>
    <recommendedName>
        <fullName evidence="2">histidine kinase</fullName>
        <ecNumber evidence="2">2.7.13.3</ecNumber>
    </recommendedName>
</protein>
<dbReference type="Pfam" id="PF08448">
    <property type="entry name" value="PAS_4"/>
    <property type="match status" value="1"/>
</dbReference>
<feature type="domain" description="PAS" evidence="7">
    <location>
        <begin position="7"/>
        <end position="77"/>
    </location>
</feature>
<dbReference type="Gene3D" id="1.10.287.130">
    <property type="match status" value="1"/>
</dbReference>
<feature type="domain" description="PAS" evidence="7">
    <location>
        <begin position="132"/>
        <end position="202"/>
    </location>
</feature>
<dbReference type="RefSeq" id="WP_219878780.1">
    <property type="nucleotide sequence ID" value="NZ_JAHYXK010000022.1"/>
</dbReference>
<proteinExistence type="predicted"/>
<dbReference type="SMART" id="SM00086">
    <property type="entry name" value="PAC"/>
    <property type="match status" value="3"/>
</dbReference>
<dbReference type="Gene3D" id="3.30.565.10">
    <property type="entry name" value="Histidine kinase-like ATPase, C-terminal domain"/>
    <property type="match status" value="1"/>
</dbReference>
<organism evidence="9 10">
    <name type="scientific">Pontibacter aydingkolensis</name>
    <dbReference type="NCBI Taxonomy" id="1911536"/>
    <lineage>
        <taxon>Bacteria</taxon>
        <taxon>Pseudomonadati</taxon>
        <taxon>Bacteroidota</taxon>
        <taxon>Cytophagia</taxon>
        <taxon>Cytophagales</taxon>
        <taxon>Hymenobacteraceae</taxon>
        <taxon>Pontibacter</taxon>
    </lineage>
</organism>
<dbReference type="PANTHER" id="PTHR43304:SF1">
    <property type="entry name" value="PAC DOMAIN-CONTAINING PROTEIN"/>
    <property type="match status" value="1"/>
</dbReference>
<dbReference type="GO" id="GO:0016301">
    <property type="term" value="F:kinase activity"/>
    <property type="evidence" value="ECO:0007669"/>
    <property type="project" value="UniProtKB-KW"/>
</dbReference>
<dbReference type="InterPro" id="IPR000014">
    <property type="entry name" value="PAS"/>
</dbReference>
<dbReference type="InterPro" id="IPR000700">
    <property type="entry name" value="PAS-assoc_C"/>
</dbReference>
<evidence type="ECO:0000256" key="4">
    <source>
        <dbReference type="ARBA" id="ARBA00022679"/>
    </source>
</evidence>
<dbReference type="PANTHER" id="PTHR43304">
    <property type="entry name" value="PHYTOCHROME-LIKE PROTEIN CPH1"/>
    <property type="match status" value="1"/>
</dbReference>
<dbReference type="InterPro" id="IPR036097">
    <property type="entry name" value="HisK_dim/P_sf"/>
</dbReference>
<dbReference type="EMBL" id="JAHYXK010000022">
    <property type="protein sequence ID" value="MBW7468906.1"/>
    <property type="molecule type" value="Genomic_DNA"/>
</dbReference>
<dbReference type="EC" id="2.7.13.3" evidence="2"/>
<dbReference type="Pfam" id="PF13426">
    <property type="entry name" value="PAS_9"/>
    <property type="match status" value="2"/>
</dbReference>
<dbReference type="Gene3D" id="3.30.450.20">
    <property type="entry name" value="PAS domain"/>
    <property type="match status" value="4"/>
</dbReference>
<dbReference type="PRINTS" id="PR00344">
    <property type="entry name" value="BCTRLSENSOR"/>
</dbReference>
<evidence type="ECO:0000259" key="7">
    <source>
        <dbReference type="PROSITE" id="PS50112"/>
    </source>
</evidence>
<feature type="domain" description="PAS" evidence="7">
    <location>
        <begin position="256"/>
        <end position="301"/>
    </location>
</feature>
<dbReference type="CDD" id="cd00130">
    <property type="entry name" value="PAS"/>
    <property type="match status" value="4"/>
</dbReference>
<dbReference type="PROSITE" id="PS50112">
    <property type="entry name" value="PAS"/>
    <property type="match status" value="4"/>
</dbReference>
<keyword evidence="4" id="KW-0808">Transferase</keyword>
<evidence type="ECO:0000313" key="10">
    <source>
        <dbReference type="Proteomes" id="UP000813018"/>
    </source>
</evidence>
<dbReference type="InterPro" id="IPR005467">
    <property type="entry name" value="His_kinase_dom"/>
</dbReference>
<dbReference type="InterPro" id="IPR052162">
    <property type="entry name" value="Sensor_kinase/Photoreceptor"/>
</dbReference>
<keyword evidence="3" id="KW-0597">Phosphoprotein</keyword>
<evidence type="ECO:0000313" key="9">
    <source>
        <dbReference type="EMBL" id="MBW7468906.1"/>
    </source>
</evidence>
<dbReference type="SMART" id="SM00091">
    <property type="entry name" value="PAS"/>
    <property type="match status" value="4"/>
</dbReference>
<dbReference type="InterPro" id="IPR036890">
    <property type="entry name" value="HATPase_C_sf"/>
</dbReference>
<evidence type="ECO:0000259" key="8">
    <source>
        <dbReference type="PROSITE" id="PS50113"/>
    </source>
</evidence>
<keyword evidence="10" id="KW-1185">Reference proteome</keyword>
<evidence type="ECO:0000256" key="1">
    <source>
        <dbReference type="ARBA" id="ARBA00000085"/>
    </source>
</evidence>